<reference evidence="1" key="2">
    <citation type="journal article" date="2014" name="ISME J.">
        <title>Microbial stratification in low pH oxic and suboxic macroscopic growths along an acid mine drainage.</title>
        <authorList>
            <person name="Mendez-Garcia C."/>
            <person name="Mesa V."/>
            <person name="Sprenger R.R."/>
            <person name="Richter M."/>
            <person name="Diez M.S."/>
            <person name="Solano J."/>
            <person name="Bargiela R."/>
            <person name="Golyshina O.V."/>
            <person name="Manteca A."/>
            <person name="Ramos J.L."/>
            <person name="Gallego J.R."/>
            <person name="Llorente I."/>
            <person name="Martins Dos Santos V.A."/>
            <person name="Jensen O.N."/>
            <person name="Pelaez A.I."/>
            <person name="Sanchez J."/>
            <person name="Ferrer M."/>
        </authorList>
    </citation>
    <scope>NUCLEOTIDE SEQUENCE</scope>
</reference>
<dbReference type="InterPro" id="IPR009057">
    <property type="entry name" value="Homeodomain-like_sf"/>
</dbReference>
<organism evidence="1">
    <name type="scientific">mine drainage metagenome</name>
    <dbReference type="NCBI Taxonomy" id="410659"/>
    <lineage>
        <taxon>unclassified sequences</taxon>
        <taxon>metagenomes</taxon>
        <taxon>ecological metagenomes</taxon>
    </lineage>
</organism>
<name>T0ZH46_9ZZZZ</name>
<dbReference type="Pfam" id="PF13565">
    <property type="entry name" value="HTH_32"/>
    <property type="match status" value="1"/>
</dbReference>
<feature type="non-terminal residue" evidence="1">
    <location>
        <position position="147"/>
    </location>
</feature>
<protein>
    <submittedName>
        <fullName evidence="1">Transposase ISA1083-3</fullName>
    </submittedName>
</protein>
<evidence type="ECO:0000313" key="1">
    <source>
        <dbReference type="EMBL" id="EQD29120.1"/>
    </source>
</evidence>
<comment type="caution">
    <text evidence="1">The sequence shown here is derived from an EMBL/GenBank/DDBJ whole genome shotgun (WGS) entry which is preliminary data.</text>
</comment>
<accession>T0ZH46</accession>
<reference evidence="1" key="1">
    <citation type="submission" date="2013-08" db="EMBL/GenBank/DDBJ databases">
        <authorList>
            <person name="Mendez C."/>
            <person name="Richter M."/>
            <person name="Ferrer M."/>
            <person name="Sanchez J."/>
        </authorList>
    </citation>
    <scope>NUCLEOTIDE SEQUENCE</scope>
</reference>
<dbReference type="SUPFAM" id="SSF46689">
    <property type="entry name" value="Homeodomain-like"/>
    <property type="match status" value="1"/>
</dbReference>
<dbReference type="AlphaFoldDB" id="T0ZH46"/>
<dbReference type="EMBL" id="AUZY01012578">
    <property type="protein sequence ID" value="EQD29120.1"/>
    <property type="molecule type" value="Genomic_DNA"/>
</dbReference>
<sequence>MVKMKMYPIERKMRDDDLNRLIKSLERSTKVLKKLLFIRYRYDGDSVDEACGKIGITKMMGYIWQKRWNQDGYKGLLPRYARKGPSKMSLEQKDKLKERLKDGQFTIAQVRDIIREQFGIDYTMKQVWVILKKMRMRHAKPYPHDKR</sequence>
<proteinExistence type="predicted"/>
<gene>
    <name evidence="1" type="ORF">B1B_18764</name>
</gene>